<dbReference type="GO" id="GO:1990060">
    <property type="term" value="C:maltose transport complex"/>
    <property type="evidence" value="ECO:0007669"/>
    <property type="project" value="TreeGrafter"/>
</dbReference>
<dbReference type="InterPro" id="IPR012340">
    <property type="entry name" value="NA-bd_OB-fold"/>
</dbReference>
<keyword evidence="2" id="KW-0997">Cell inner membrane</keyword>
<dbReference type="GO" id="GO:0015423">
    <property type="term" value="F:ABC-type maltose transporter activity"/>
    <property type="evidence" value="ECO:0007669"/>
    <property type="project" value="TreeGrafter"/>
</dbReference>
<evidence type="ECO:0000313" key="6">
    <source>
        <dbReference type="EMBL" id="STS93051.1"/>
    </source>
</evidence>
<feature type="domain" description="MalK-like OB fold" evidence="5">
    <location>
        <begin position="8"/>
        <end position="60"/>
    </location>
</feature>
<gene>
    <name evidence="6" type="primary">ugpC_8</name>
    <name evidence="6" type="ORF">NCTC9177_07019</name>
</gene>
<dbReference type="EMBL" id="UGKR01000003">
    <property type="protein sequence ID" value="STS93051.1"/>
    <property type="molecule type" value="Genomic_DNA"/>
</dbReference>
<evidence type="ECO:0000256" key="1">
    <source>
        <dbReference type="ARBA" id="ARBA00022475"/>
    </source>
</evidence>
<dbReference type="InterPro" id="IPR040582">
    <property type="entry name" value="OB_MalK-like"/>
</dbReference>
<dbReference type="InterPro" id="IPR008995">
    <property type="entry name" value="Mo/tungstate-bd_C_term_dom"/>
</dbReference>
<keyword evidence="1" id="KW-1003">Cell membrane</keyword>
<reference evidence="6 7" key="1">
    <citation type="submission" date="2018-06" db="EMBL/GenBank/DDBJ databases">
        <authorList>
            <consortium name="Pathogen Informatics"/>
            <person name="Doyle S."/>
        </authorList>
    </citation>
    <scope>NUCLEOTIDE SEQUENCE [LARGE SCALE GENOMIC DNA]</scope>
    <source>
        <strain evidence="6 7">NCTC9177</strain>
    </source>
</reference>
<evidence type="ECO:0000256" key="3">
    <source>
        <dbReference type="ARBA" id="ARBA00022597"/>
    </source>
</evidence>
<keyword evidence="3 6" id="KW-0762">Sugar transport</keyword>
<dbReference type="PANTHER" id="PTHR43875">
    <property type="entry name" value="MALTODEXTRIN IMPORT ATP-BINDING PROTEIN MSMX"/>
    <property type="match status" value="1"/>
</dbReference>
<protein>
    <submittedName>
        <fullName evidence="6">ABC sugar transporter</fullName>
        <ecNumber evidence="6">3.6.3.20</ecNumber>
    </submittedName>
</protein>
<dbReference type="Gene3D" id="2.40.50.100">
    <property type="match status" value="1"/>
</dbReference>
<evidence type="ECO:0000256" key="2">
    <source>
        <dbReference type="ARBA" id="ARBA00022519"/>
    </source>
</evidence>
<organism evidence="6 7">
    <name type="scientific">Klebsiella variicola</name>
    <dbReference type="NCBI Taxonomy" id="244366"/>
    <lineage>
        <taxon>Bacteria</taxon>
        <taxon>Pseudomonadati</taxon>
        <taxon>Pseudomonadota</taxon>
        <taxon>Gammaproteobacteria</taxon>
        <taxon>Enterobacterales</taxon>
        <taxon>Enterobacteriaceae</taxon>
        <taxon>Klebsiella/Raoultella group</taxon>
        <taxon>Klebsiella</taxon>
        <taxon>Klebsiella pneumoniae complex</taxon>
    </lineage>
</organism>
<comment type="caution">
    <text evidence="6">The sequence shown here is derived from an EMBL/GenBank/DDBJ whole genome shotgun (WGS) entry which is preliminary data.</text>
</comment>
<dbReference type="AlphaFoldDB" id="A0A7H4MRV1"/>
<dbReference type="Pfam" id="PF17912">
    <property type="entry name" value="OB_MalK"/>
    <property type="match status" value="1"/>
</dbReference>
<dbReference type="Gene3D" id="2.40.50.140">
    <property type="entry name" value="Nucleic acid-binding proteins"/>
    <property type="match status" value="1"/>
</dbReference>
<dbReference type="PANTHER" id="PTHR43875:SF3">
    <property type="entry name" value="MALTOSE_MALTODEXTRIN IMPORT ATP-BINDING PROTEIN MALK"/>
    <property type="match status" value="1"/>
</dbReference>
<keyword evidence="6" id="KW-0378">Hydrolase</keyword>
<keyword evidence="3 6" id="KW-0813">Transport</keyword>
<dbReference type="EC" id="3.6.3.20" evidence="6"/>
<proteinExistence type="predicted"/>
<name>A0A7H4MRV1_KLEVA</name>
<evidence type="ECO:0000313" key="7">
    <source>
        <dbReference type="Proteomes" id="UP000254545"/>
    </source>
</evidence>
<dbReference type="InterPro" id="IPR047641">
    <property type="entry name" value="ABC_transpr_MalK/UgpC-like"/>
</dbReference>
<dbReference type="GO" id="GO:0055052">
    <property type="term" value="C:ATP-binding cassette (ABC) transporter complex, substrate-binding subunit-containing"/>
    <property type="evidence" value="ECO:0007669"/>
    <property type="project" value="TreeGrafter"/>
</dbReference>
<dbReference type="GO" id="GO:0016887">
    <property type="term" value="F:ATP hydrolysis activity"/>
    <property type="evidence" value="ECO:0007669"/>
    <property type="project" value="InterPro"/>
</dbReference>
<accession>A0A7H4MRV1</accession>
<keyword evidence="4" id="KW-0472">Membrane</keyword>
<dbReference type="Proteomes" id="UP000254545">
    <property type="component" value="Unassembled WGS sequence"/>
</dbReference>
<sequence>MFVAGFIGAPEMNIRPSQLVEHDGRLHLTLGDQRLPLNDLLQSKVETHKNQQVFFGVRPEFVSLSDEPFAEGSCTGEMVRVENMGHEFFVYLKVADYELTARVPSDEAKPMIEKGLHRKVYFKFDLNKCHIFDAKTEQNLSL</sequence>
<evidence type="ECO:0000256" key="4">
    <source>
        <dbReference type="ARBA" id="ARBA00023136"/>
    </source>
</evidence>
<evidence type="ECO:0000259" key="5">
    <source>
        <dbReference type="Pfam" id="PF17912"/>
    </source>
</evidence>
<dbReference type="SUPFAM" id="SSF50331">
    <property type="entry name" value="MOP-like"/>
    <property type="match status" value="1"/>
</dbReference>